<gene>
    <name evidence="1" type="ORF">LCGC14_2170910</name>
</gene>
<proteinExistence type="predicted"/>
<dbReference type="AlphaFoldDB" id="A0A0F9DPX8"/>
<name>A0A0F9DPX8_9ZZZZ</name>
<sequence>MGKEKKDELNFQAIKYKYSEDEDGEATIILRVSMKDKLVAFAVPTKELLNVRVRKVDG</sequence>
<reference evidence="1" key="1">
    <citation type="journal article" date="2015" name="Nature">
        <title>Complex archaea that bridge the gap between prokaryotes and eukaryotes.</title>
        <authorList>
            <person name="Spang A."/>
            <person name="Saw J.H."/>
            <person name="Jorgensen S.L."/>
            <person name="Zaremba-Niedzwiedzka K."/>
            <person name="Martijn J."/>
            <person name="Lind A.E."/>
            <person name="van Eijk R."/>
            <person name="Schleper C."/>
            <person name="Guy L."/>
            <person name="Ettema T.J."/>
        </authorList>
    </citation>
    <scope>NUCLEOTIDE SEQUENCE</scope>
</reference>
<protein>
    <submittedName>
        <fullName evidence="1">Uncharacterized protein</fullName>
    </submittedName>
</protein>
<dbReference type="EMBL" id="LAZR01028027">
    <property type="protein sequence ID" value="KKL63858.1"/>
    <property type="molecule type" value="Genomic_DNA"/>
</dbReference>
<organism evidence="1">
    <name type="scientific">marine sediment metagenome</name>
    <dbReference type="NCBI Taxonomy" id="412755"/>
    <lineage>
        <taxon>unclassified sequences</taxon>
        <taxon>metagenomes</taxon>
        <taxon>ecological metagenomes</taxon>
    </lineage>
</organism>
<accession>A0A0F9DPX8</accession>
<comment type="caution">
    <text evidence="1">The sequence shown here is derived from an EMBL/GenBank/DDBJ whole genome shotgun (WGS) entry which is preliminary data.</text>
</comment>
<evidence type="ECO:0000313" key="1">
    <source>
        <dbReference type="EMBL" id="KKL63858.1"/>
    </source>
</evidence>